<evidence type="ECO:0000313" key="11">
    <source>
        <dbReference type="Proteomes" id="UP000050741"/>
    </source>
</evidence>
<keyword evidence="4 7" id="KW-0175">Coiled coil</keyword>
<dbReference type="GO" id="GO:0051011">
    <property type="term" value="F:microtubule minus-end binding"/>
    <property type="evidence" value="ECO:0007669"/>
    <property type="project" value="TreeGrafter"/>
</dbReference>
<dbReference type="Pfam" id="PF08683">
    <property type="entry name" value="CAMSAP_CKK"/>
    <property type="match status" value="1"/>
</dbReference>
<dbReference type="InterPro" id="IPR058042">
    <property type="entry name" value="CAMSAP_N"/>
</dbReference>
<reference evidence="11" key="1">
    <citation type="submission" date="2014-05" db="EMBL/GenBank/DDBJ databases">
        <title>The genome and life-stage specific transcriptomes of Globodera pallida elucidate key aspects of plant parasitism by a cyst nematode.</title>
        <authorList>
            <person name="Cotton J.A."/>
            <person name="Lilley C.J."/>
            <person name="Jones L.M."/>
            <person name="Kikuchi T."/>
            <person name="Reid A.J."/>
            <person name="Thorpe P."/>
            <person name="Tsai I.J."/>
            <person name="Beasley H."/>
            <person name="Blok V."/>
            <person name="Cock P.J.A."/>
            <person name="Van den Akker S.E."/>
            <person name="Holroyd N."/>
            <person name="Hunt M."/>
            <person name="Mantelin S."/>
            <person name="Naghra H."/>
            <person name="Pain A."/>
            <person name="Palomares-Rius J.E."/>
            <person name="Zarowiecki M."/>
            <person name="Berriman M."/>
            <person name="Jones J.T."/>
            <person name="Urwin P.E."/>
        </authorList>
    </citation>
    <scope>NUCLEOTIDE SEQUENCE [LARGE SCALE GENOMIC DNA]</scope>
    <source>
        <strain evidence="11">Lindley</strain>
    </source>
</reference>
<dbReference type="PANTHER" id="PTHR21595:SF0">
    <property type="entry name" value="PATRONIN"/>
    <property type="match status" value="1"/>
</dbReference>
<feature type="region of interest" description="Disordered" evidence="8">
    <location>
        <begin position="1027"/>
        <end position="1065"/>
    </location>
</feature>
<reference evidence="12" key="2">
    <citation type="submission" date="2016-06" db="UniProtKB">
        <authorList>
            <consortium name="WormBaseParasite"/>
        </authorList>
    </citation>
    <scope>IDENTIFICATION</scope>
</reference>
<protein>
    <submittedName>
        <fullName evidence="12">Calponin-homology (CH) domain-containing protein</fullName>
    </submittedName>
</protein>
<evidence type="ECO:0000256" key="2">
    <source>
        <dbReference type="ARBA" id="ARBA00022490"/>
    </source>
</evidence>
<evidence type="ECO:0000256" key="6">
    <source>
        <dbReference type="PROSITE-ProRule" id="PRU00841"/>
    </source>
</evidence>
<keyword evidence="11" id="KW-1185">Reference proteome</keyword>
<comment type="domain">
    <text evidence="6">The CKK domain binds microtubules.</text>
</comment>
<evidence type="ECO:0000256" key="8">
    <source>
        <dbReference type="SAM" id="MobiDB-lite"/>
    </source>
</evidence>
<dbReference type="PANTHER" id="PTHR21595">
    <property type="entry name" value="PATRONIN"/>
    <property type="match status" value="1"/>
</dbReference>
<keyword evidence="5" id="KW-0206">Cytoskeleton</keyword>
<feature type="compositionally biased region" description="Low complexity" evidence="8">
    <location>
        <begin position="12"/>
        <end position="26"/>
    </location>
</feature>
<accession>A0A183CEG3</accession>
<evidence type="ECO:0000256" key="3">
    <source>
        <dbReference type="ARBA" id="ARBA00022701"/>
    </source>
</evidence>
<dbReference type="Proteomes" id="UP000050741">
    <property type="component" value="Unassembled WGS sequence"/>
</dbReference>
<evidence type="ECO:0000259" key="9">
    <source>
        <dbReference type="PROSITE" id="PS50021"/>
    </source>
</evidence>
<dbReference type="CDD" id="cd00014">
    <property type="entry name" value="CH_SF"/>
    <property type="match status" value="1"/>
</dbReference>
<evidence type="ECO:0000256" key="4">
    <source>
        <dbReference type="ARBA" id="ARBA00023054"/>
    </source>
</evidence>
<dbReference type="PROSITE" id="PS50021">
    <property type="entry name" value="CH"/>
    <property type="match status" value="1"/>
</dbReference>
<evidence type="ECO:0000256" key="7">
    <source>
        <dbReference type="SAM" id="Coils"/>
    </source>
</evidence>
<comment type="similarity">
    <text evidence="6">Belongs to the CAMSAP1 family.</text>
</comment>
<evidence type="ECO:0000259" key="10">
    <source>
        <dbReference type="PROSITE" id="PS51508"/>
    </source>
</evidence>
<dbReference type="InterPro" id="IPR001715">
    <property type="entry name" value="CH_dom"/>
</dbReference>
<dbReference type="Gene3D" id="3.10.20.360">
    <property type="entry name" value="CKK domain"/>
    <property type="match status" value="1"/>
</dbReference>
<name>A0A183CEG3_GLOPA</name>
<dbReference type="GO" id="GO:0031122">
    <property type="term" value="P:cytoplasmic microtubule organization"/>
    <property type="evidence" value="ECO:0007669"/>
    <property type="project" value="TreeGrafter"/>
</dbReference>
<dbReference type="PROSITE" id="PS51508">
    <property type="entry name" value="CKK"/>
    <property type="match status" value="1"/>
</dbReference>
<feature type="region of interest" description="Disordered" evidence="8">
    <location>
        <begin position="1"/>
        <end position="26"/>
    </location>
</feature>
<feature type="compositionally biased region" description="Polar residues" evidence="8">
    <location>
        <begin position="380"/>
        <end position="410"/>
    </location>
</feature>
<dbReference type="AlphaFoldDB" id="A0A183CEG3"/>
<dbReference type="InterPro" id="IPR036872">
    <property type="entry name" value="CH_dom_sf"/>
</dbReference>
<dbReference type="InterPro" id="IPR038209">
    <property type="entry name" value="CKK_dom_sf"/>
</dbReference>
<feature type="region of interest" description="Disordered" evidence="8">
    <location>
        <begin position="1081"/>
        <end position="1100"/>
    </location>
</feature>
<feature type="compositionally biased region" description="Polar residues" evidence="8">
    <location>
        <begin position="1034"/>
        <end position="1049"/>
    </location>
</feature>
<dbReference type="GO" id="GO:0007026">
    <property type="term" value="P:negative regulation of microtubule depolymerization"/>
    <property type="evidence" value="ECO:0007669"/>
    <property type="project" value="TreeGrafter"/>
</dbReference>
<evidence type="ECO:0000256" key="1">
    <source>
        <dbReference type="ARBA" id="ARBA00004245"/>
    </source>
</evidence>
<dbReference type="WBParaSite" id="GPLIN_001126700">
    <property type="protein sequence ID" value="GPLIN_001126700"/>
    <property type="gene ID" value="GPLIN_001126700"/>
</dbReference>
<dbReference type="InterPro" id="IPR011033">
    <property type="entry name" value="PRC_barrel-like_sf"/>
</dbReference>
<dbReference type="SMART" id="SM01051">
    <property type="entry name" value="CAMSAP_CKK"/>
    <property type="match status" value="1"/>
</dbReference>
<sequence>MENEQNNRKSRTTAMTRSSSCSSSNSSRHIANVANYIPEEGKMKASLKWLVSRVYGDNYVPDGLRELFFSDVDGHLQPSPPLIASLVNGFLYCQAASRIFQDAAIAAAPQHNIGAVFSALSREGIDVRDLDGNGIVEETLLQSNPFNIGAHLHMTDALMTAHLRSLVSIEKIVQAISNYTSVEKREEPLDCVDALLFWINKICLLVRDDIERNGLLGVDELPIIPEMEDLYEDLCDGTCICALISFYRSDELPLREICFNDPMTVNDCRFNLEILRKFCASCLPWNPFHFETEDILYLHESLQPNINVFLADFFQFFESHSLMPPAEPTPASLQQRRFVPIQSIPDLRTQDIAYSNKGKFGVRNSNNRPVMANTRDRASSLASEDSFGTNSTLQTKDSLAASTPRPSNLDPNAPNVTHFAAFNVGHDSSNDTPPQQQNSAQKQQRTLRNTAEIRLQMEEMRRQLAQRQQIEMAKQGQRRCEAGKDAFFRVMSKSANIELPQAQSSPIVQNHPTDLLSPNNDETLVAQFQQMPTYFGSQQNMAPNATTQCYERPQQQIWTPQQQRLIPPQTVTGGPFTQQTPNAMMQTSTPQMGSVGAVSSSHPMLSPIANYTLKAHNGSSFAVDPSSLMGPASSQQHFGGAAHQFAMTPHPSSIAQQRQQLTEQSQYAVPTDLHPTHQHQQHQFATISPYGVGSPSFGVGPLQSSSQPMHLHMINQQIPTPFSYPQQPPLHHQSQQQFHQPFYQQNPQQFPPNHMAFQQHQLQQNYVPSPLPPPINTASMFPSAEAFQMPPPLPPHQTQLFGGAHCQPEESSTATFRLHQANAPASRLDPQLDLNRDLTNWSQMTYRDGDRPQRKTWAQKQSETDKSIQNLNFSPGNGGPSAGSRGRTVAQLSGGSGEESAVNSPEKGKLLVLNQTYTKSLTDASVALLSPTTVANGSASSNNHSGESVLENVSEPNSEMAKRRAILASQIRRKERMMAKSEEKESVDIDRLQVKMQRMEQAEMRKMERGQRRQKLLEDYKRKKMEQELLEPSSARTCASSTISLNRGHSQPPPFGRPKSQSNMNLDCAGGTLSRRFGRAQSNMGNENADNEQNGGTSTARANVPSMAEPSLKLYAKQQPKSNRGLIMNALQYSVFPGHVSNDQRQKAQAAIAQSDSKHFLVLFRDHKCQYRGLYTWDQFSDTVHKIDGLGPKICKEPMMTIMFKYDSGAKSFGHIPTKHLSVTIDGFVVADQYWQKPKIPHSGR</sequence>
<feature type="domain" description="Calponin-homology (CH)" evidence="9">
    <location>
        <begin position="189"/>
        <end position="318"/>
    </location>
</feature>
<dbReference type="InterPro" id="IPR032940">
    <property type="entry name" value="CAMSAP"/>
</dbReference>
<dbReference type="SUPFAM" id="SSF50346">
    <property type="entry name" value="PRC-barrel domain"/>
    <property type="match status" value="1"/>
</dbReference>
<comment type="subcellular location">
    <subcellularLocation>
        <location evidence="1">Cytoplasm</location>
        <location evidence="1">Cytoskeleton</location>
    </subcellularLocation>
</comment>
<feature type="compositionally biased region" description="Polar residues" evidence="8">
    <location>
        <begin position="856"/>
        <end position="875"/>
    </location>
</feature>
<organism evidence="11 12">
    <name type="scientific">Globodera pallida</name>
    <name type="common">Potato cyst nematode worm</name>
    <name type="synonym">Heterodera pallida</name>
    <dbReference type="NCBI Taxonomy" id="36090"/>
    <lineage>
        <taxon>Eukaryota</taxon>
        <taxon>Metazoa</taxon>
        <taxon>Ecdysozoa</taxon>
        <taxon>Nematoda</taxon>
        <taxon>Chromadorea</taxon>
        <taxon>Rhabditida</taxon>
        <taxon>Tylenchina</taxon>
        <taxon>Tylenchomorpha</taxon>
        <taxon>Tylenchoidea</taxon>
        <taxon>Heteroderidae</taxon>
        <taxon>Heteroderinae</taxon>
        <taxon>Globodera</taxon>
    </lineage>
</organism>
<feature type="domain" description="CKK" evidence="10">
    <location>
        <begin position="1111"/>
        <end position="1245"/>
    </location>
</feature>
<evidence type="ECO:0000256" key="5">
    <source>
        <dbReference type="ARBA" id="ARBA00023212"/>
    </source>
</evidence>
<feature type="region of interest" description="Disordered" evidence="8">
    <location>
        <begin position="844"/>
        <end position="905"/>
    </location>
</feature>
<dbReference type="GO" id="GO:0005516">
    <property type="term" value="F:calmodulin binding"/>
    <property type="evidence" value="ECO:0007669"/>
    <property type="project" value="InterPro"/>
</dbReference>
<keyword evidence="3 6" id="KW-0493">Microtubule</keyword>
<dbReference type="InterPro" id="IPR014797">
    <property type="entry name" value="CKK_CAMSAP"/>
</dbReference>
<feature type="compositionally biased region" description="Low complexity" evidence="8">
    <location>
        <begin position="935"/>
        <end position="948"/>
    </location>
</feature>
<feature type="region of interest" description="Disordered" evidence="8">
    <location>
        <begin position="358"/>
        <end position="446"/>
    </location>
</feature>
<keyword evidence="2" id="KW-0963">Cytoplasm</keyword>
<feature type="compositionally biased region" description="Low complexity" evidence="8">
    <location>
        <begin position="435"/>
        <end position="444"/>
    </location>
</feature>
<proteinExistence type="inferred from homology"/>
<feature type="region of interest" description="Disordered" evidence="8">
    <location>
        <begin position="935"/>
        <end position="962"/>
    </location>
</feature>
<dbReference type="InterPro" id="IPR022613">
    <property type="entry name" value="CH_CAMSAP_2"/>
</dbReference>
<dbReference type="Pfam" id="PF11971">
    <property type="entry name" value="CAMSAP_CH"/>
    <property type="match status" value="1"/>
</dbReference>
<feature type="coiled-coil region" evidence="7">
    <location>
        <begin position="982"/>
        <end position="1009"/>
    </location>
</feature>
<evidence type="ECO:0000313" key="12">
    <source>
        <dbReference type="WBParaSite" id="GPLIN_001126700"/>
    </source>
</evidence>
<dbReference type="SUPFAM" id="SSF47576">
    <property type="entry name" value="Calponin-homology domain, CH-domain"/>
    <property type="match status" value="1"/>
</dbReference>
<dbReference type="GO" id="GO:0036449">
    <property type="term" value="C:microtubule minus-end"/>
    <property type="evidence" value="ECO:0007669"/>
    <property type="project" value="TreeGrafter"/>
</dbReference>
<dbReference type="Pfam" id="PF25532">
    <property type="entry name" value="CH_CAMSAP2_N"/>
    <property type="match status" value="1"/>
</dbReference>